<dbReference type="EMBL" id="JAUUTY010000004">
    <property type="protein sequence ID" value="KAK1644728.1"/>
    <property type="molecule type" value="Genomic_DNA"/>
</dbReference>
<sequence length="117" mass="13185">MEEVCPLPALESIKNSGPEWVLQALDQVPETTRMMMLMTWWHAWHVRNEVVHHKPAPPIEASRRFLRSYVDSLLVIKQNPLADPAKGKSIICYDARTNHGRQTDLASSSKAASEPLG</sequence>
<protein>
    <submittedName>
        <fullName evidence="1">Uncharacterized protein</fullName>
    </submittedName>
</protein>
<dbReference type="AlphaFoldDB" id="A0AAD8S4N3"/>
<reference evidence="1" key="1">
    <citation type="submission" date="2023-07" db="EMBL/GenBank/DDBJ databases">
        <title>A chromosome-level genome assembly of Lolium multiflorum.</title>
        <authorList>
            <person name="Chen Y."/>
            <person name="Copetti D."/>
            <person name="Kolliker R."/>
            <person name="Studer B."/>
        </authorList>
    </citation>
    <scope>NUCLEOTIDE SEQUENCE</scope>
    <source>
        <strain evidence="1">02402/16</strain>
        <tissue evidence="1">Leaf</tissue>
    </source>
</reference>
<proteinExistence type="predicted"/>
<evidence type="ECO:0000313" key="2">
    <source>
        <dbReference type="Proteomes" id="UP001231189"/>
    </source>
</evidence>
<gene>
    <name evidence="1" type="ORF">QYE76_062533</name>
</gene>
<accession>A0AAD8S4N3</accession>
<evidence type="ECO:0000313" key="1">
    <source>
        <dbReference type="EMBL" id="KAK1644728.1"/>
    </source>
</evidence>
<keyword evidence="2" id="KW-1185">Reference proteome</keyword>
<dbReference type="Proteomes" id="UP001231189">
    <property type="component" value="Unassembled WGS sequence"/>
</dbReference>
<comment type="caution">
    <text evidence="1">The sequence shown here is derived from an EMBL/GenBank/DDBJ whole genome shotgun (WGS) entry which is preliminary data.</text>
</comment>
<name>A0AAD8S4N3_LOLMU</name>
<organism evidence="1 2">
    <name type="scientific">Lolium multiflorum</name>
    <name type="common">Italian ryegrass</name>
    <name type="synonym">Lolium perenne subsp. multiflorum</name>
    <dbReference type="NCBI Taxonomy" id="4521"/>
    <lineage>
        <taxon>Eukaryota</taxon>
        <taxon>Viridiplantae</taxon>
        <taxon>Streptophyta</taxon>
        <taxon>Embryophyta</taxon>
        <taxon>Tracheophyta</taxon>
        <taxon>Spermatophyta</taxon>
        <taxon>Magnoliopsida</taxon>
        <taxon>Liliopsida</taxon>
        <taxon>Poales</taxon>
        <taxon>Poaceae</taxon>
        <taxon>BOP clade</taxon>
        <taxon>Pooideae</taxon>
        <taxon>Poodae</taxon>
        <taxon>Poeae</taxon>
        <taxon>Poeae Chloroplast Group 2 (Poeae type)</taxon>
        <taxon>Loliodinae</taxon>
        <taxon>Loliinae</taxon>
        <taxon>Lolium</taxon>
    </lineage>
</organism>